<evidence type="ECO:0000313" key="8">
    <source>
        <dbReference type="Proteomes" id="UP000032233"/>
    </source>
</evidence>
<feature type="transmembrane region" description="Helical" evidence="6">
    <location>
        <begin position="58"/>
        <end position="83"/>
    </location>
</feature>
<feature type="transmembrane region" description="Helical" evidence="6">
    <location>
        <begin position="118"/>
        <end position="139"/>
    </location>
</feature>
<keyword evidence="2" id="KW-1003">Cell membrane</keyword>
<dbReference type="CDD" id="cd06580">
    <property type="entry name" value="TM_PBP1_transp_TpRbsC_like"/>
    <property type="match status" value="1"/>
</dbReference>
<proteinExistence type="predicted"/>
<evidence type="ECO:0000313" key="7">
    <source>
        <dbReference type="EMBL" id="KIX12448.1"/>
    </source>
</evidence>
<evidence type="ECO:0000256" key="5">
    <source>
        <dbReference type="ARBA" id="ARBA00023136"/>
    </source>
</evidence>
<keyword evidence="8" id="KW-1185">Reference proteome</keyword>
<dbReference type="RefSeq" id="WP_197282163.1">
    <property type="nucleotide sequence ID" value="NZ_AZAC01000032.1"/>
</dbReference>
<evidence type="ECO:0000256" key="1">
    <source>
        <dbReference type="ARBA" id="ARBA00004651"/>
    </source>
</evidence>
<feature type="transmembrane region" description="Helical" evidence="6">
    <location>
        <begin position="151"/>
        <end position="170"/>
    </location>
</feature>
<dbReference type="Pfam" id="PF02653">
    <property type="entry name" value="BPD_transp_2"/>
    <property type="match status" value="1"/>
</dbReference>
<gene>
    <name evidence="7" type="ORF">X474_19135</name>
</gene>
<dbReference type="Proteomes" id="UP000032233">
    <property type="component" value="Unassembled WGS sequence"/>
</dbReference>
<evidence type="ECO:0000256" key="3">
    <source>
        <dbReference type="ARBA" id="ARBA00022692"/>
    </source>
</evidence>
<feature type="transmembrane region" description="Helical" evidence="6">
    <location>
        <begin position="298"/>
        <end position="317"/>
    </location>
</feature>
<feature type="transmembrane region" description="Helical" evidence="6">
    <location>
        <begin position="323"/>
        <end position="343"/>
    </location>
</feature>
<evidence type="ECO:0000256" key="2">
    <source>
        <dbReference type="ARBA" id="ARBA00022475"/>
    </source>
</evidence>
<dbReference type="InParanoid" id="A0A0D2HPN3"/>
<feature type="transmembrane region" description="Helical" evidence="6">
    <location>
        <begin position="12"/>
        <end position="38"/>
    </location>
</feature>
<dbReference type="EMBL" id="AZAC01000032">
    <property type="protein sequence ID" value="KIX12448.1"/>
    <property type="molecule type" value="Genomic_DNA"/>
</dbReference>
<organism evidence="7 8">
    <name type="scientific">Dethiosulfatarculus sandiegensis</name>
    <dbReference type="NCBI Taxonomy" id="1429043"/>
    <lineage>
        <taxon>Bacteria</taxon>
        <taxon>Pseudomonadati</taxon>
        <taxon>Thermodesulfobacteriota</taxon>
        <taxon>Desulfarculia</taxon>
        <taxon>Desulfarculales</taxon>
        <taxon>Desulfarculaceae</taxon>
        <taxon>Dethiosulfatarculus</taxon>
    </lineage>
</organism>
<keyword evidence="4 6" id="KW-1133">Transmembrane helix</keyword>
<keyword evidence="5 6" id="KW-0472">Membrane</keyword>
<sequence length="355" mass="38006">MIRPVLIPREKPLPGGAFLVSIVSILAALLATLLLLYVSGVPPFKAMNEIVMGTFGDWYSLSEVIVKTTPLLICGLAVSLAFTMNIWNIGAEGQLYLGAIGASWVALAFPGLPAWVMIPAMMIGGMLGGLLWALGPALLKAKIQVNEIITTLMLNYVAVHLVEFMVFGPWKDPTSFGFPMTPVFSPAAELPALGTTRVHLGLVIGLALVVLVFFLFKKSRLGFTMRAIGANRSASRLSGMPVSKTIIISLCLSGAVAGLAGMAEVAGIQHRLQPGISPGYGYTAIIVAWLARLNPWAMVVVSFLFGALLVGGELLQITMKVSAHLAMLIQGLVLFFVLAGDFVGRFRVRWIKEEE</sequence>
<feature type="transmembrane region" description="Helical" evidence="6">
    <location>
        <begin position="95"/>
        <end position="112"/>
    </location>
</feature>
<dbReference type="InterPro" id="IPR001851">
    <property type="entry name" value="ABC_transp_permease"/>
</dbReference>
<dbReference type="GO" id="GO:0022857">
    <property type="term" value="F:transmembrane transporter activity"/>
    <property type="evidence" value="ECO:0007669"/>
    <property type="project" value="InterPro"/>
</dbReference>
<protein>
    <recommendedName>
        <fullName evidence="9">ABC transporter permease</fullName>
    </recommendedName>
</protein>
<accession>A0A0D2HPN3</accession>
<feature type="transmembrane region" description="Helical" evidence="6">
    <location>
        <begin position="198"/>
        <end position="216"/>
    </location>
</feature>
<dbReference type="AlphaFoldDB" id="A0A0D2HPN3"/>
<dbReference type="STRING" id="1429043.X474_19135"/>
<evidence type="ECO:0000256" key="4">
    <source>
        <dbReference type="ARBA" id="ARBA00022989"/>
    </source>
</evidence>
<comment type="caution">
    <text evidence="7">The sequence shown here is derived from an EMBL/GenBank/DDBJ whole genome shotgun (WGS) entry which is preliminary data.</text>
</comment>
<dbReference type="PANTHER" id="PTHR47089">
    <property type="entry name" value="ABC TRANSPORTER, PERMEASE PROTEIN"/>
    <property type="match status" value="1"/>
</dbReference>
<evidence type="ECO:0008006" key="9">
    <source>
        <dbReference type="Google" id="ProtNLM"/>
    </source>
</evidence>
<reference evidence="7 8" key="1">
    <citation type="submission" date="2013-11" db="EMBL/GenBank/DDBJ databases">
        <title>Metagenomic analysis of a methanogenic consortium involved in long chain n-alkane degradation.</title>
        <authorList>
            <person name="Davidova I.A."/>
            <person name="Callaghan A.V."/>
            <person name="Wawrik B."/>
            <person name="Pruitt S."/>
            <person name="Marks C."/>
            <person name="Duncan K.E."/>
            <person name="Suflita J.M."/>
        </authorList>
    </citation>
    <scope>NUCLEOTIDE SEQUENCE [LARGE SCALE GENOMIC DNA]</scope>
    <source>
        <strain evidence="7 8">SPR</strain>
    </source>
</reference>
<dbReference type="PANTHER" id="PTHR47089:SF1">
    <property type="entry name" value="GUANOSINE ABC TRANSPORTER PERMEASE PROTEIN NUPP"/>
    <property type="match status" value="1"/>
</dbReference>
<name>A0A0D2HPN3_9BACT</name>
<keyword evidence="3 6" id="KW-0812">Transmembrane</keyword>
<feature type="transmembrane region" description="Helical" evidence="6">
    <location>
        <begin position="245"/>
        <end position="263"/>
    </location>
</feature>
<evidence type="ECO:0000256" key="6">
    <source>
        <dbReference type="SAM" id="Phobius"/>
    </source>
</evidence>
<comment type="subcellular location">
    <subcellularLocation>
        <location evidence="1">Cell membrane</location>
        <topology evidence="1">Multi-pass membrane protein</topology>
    </subcellularLocation>
</comment>
<dbReference type="GO" id="GO:0005886">
    <property type="term" value="C:plasma membrane"/>
    <property type="evidence" value="ECO:0007669"/>
    <property type="project" value="UniProtKB-SubCell"/>
</dbReference>